<dbReference type="AlphaFoldDB" id="A0A7W7Y9I4"/>
<evidence type="ECO:0000256" key="5">
    <source>
        <dbReference type="ARBA" id="ARBA00047422"/>
    </source>
</evidence>
<name>A0A7W7Y9I4_9BACT</name>
<gene>
    <name evidence="9" type="ORF">HNQ65_001705</name>
</gene>
<keyword evidence="10" id="KW-1185">Reference proteome</keyword>
<evidence type="ECO:0000256" key="2">
    <source>
        <dbReference type="ARBA" id="ARBA00022679"/>
    </source>
</evidence>
<dbReference type="InterPro" id="IPR050390">
    <property type="entry name" value="C5-Methyltransferase"/>
</dbReference>
<comment type="similarity">
    <text evidence="6 7">Belongs to the class I-like SAM-binding methyltransferase superfamily. C5-methyltransferase family.</text>
</comment>
<dbReference type="PRINTS" id="PR00105">
    <property type="entry name" value="C5METTRFRASE"/>
</dbReference>
<evidence type="ECO:0000256" key="4">
    <source>
        <dbReference type="ARBA" id="ARBA00022747"/>
    </source>
</evidence>
<feature type="active site" evidence="6">
    <location>
        <position position="93"/>
    </location>
</feature>
<dbReference type="GO" id="GO:0009307">
    <property type="term" value="P:DNA restriction-modification system"/>
    <property type="evidence" value="ECO:0007669"/>
    <property type="project" value="UniProtKB-KW"/>
</dbReference>
<keyword evidence="1 6" id="KW-0489">Methyltransferase</keyword>
<comment type="caution">
    <text evidence="9">The sequence shown here is derived from an EMBL/GenBank/DDBJ whole genome shotgun (WGS) entry which is preliminary data.</text>
</comment>
<dbReference type="InterPro" id="IPR001525">
    <property type="entry name" value="C5_MeTfrase"/>
</dbReference>
<dbReference type="InterPro" id="IPR018117">
    <property type="entry name" value="C5_DNA_meth_AS"/>
</dbReference>
<dbReference type="InterPro" id="IPR029063">
    <property type="entry name" value="SAM-dependent_MTases_sf"/>
</dbReference>
<dbReference type="EC" id="2.1.1.37" evidence="8"/>
<dbReference type="Pfam" id="PF00145">
    <property type="entry name" value="DNA_methylase"/>
    <property type="match status" value="1"/>
</dbReference>
<dbReference type="SUPFAM" id="SSF53335">
    <property type="entry name" value="S-adenosyl-L-methionine-dependent methyltransferases"/>
    <property type="match status" value="1"/>
</dbReference>
<dbReference type="PROSITE" id="PS00094">
    <property type="entry name" value="C5_MTASE_1"/>
    <property type="match status" value="1"/>
</dbReference>
<evidence type="ECO:0000313" key="9">
    <source>
        <dbReference type="EMBL" id="MBB5032128.1"/>
    </source>
</evidence>
<dbReference type="GO" id="GO:0003886">
    <property type="term" value="F:DNA (cytosine-5-)-methyltransferase activity"/>
    <property type="evidence" value="ECO:0007669"/>
    <property type="project" value="UniProtKB-EC"/>
</dbReference>
<dbReference type="PANTHER" id="PTHR10629">
    <property type="entry name" value="CYTOSINE-SPECIFIC METHYLTRANSFERASE"/>
    <property type="match status" value="1"/>
</dbReference>
<keyword evidence="3 6" id="KW-0949">S-adenosyl-L-methionine</keyword>
<evidence type="ECO:0000313" key="10">
    <source>
        <dbReference type="Proteomes" id="UP000590740"/>
    </source>
</evidence>
<accession>A0A7W7Y9I4</accession>
<organism evidence="9 10">
    <name type="scientific">Prosthecobacter vanneervenii</name>
    <dbReference type="NCBI Taxonomy" id="48466"/>
    <lineage>
        <taxon>Bacteria</taxon>
        <taxon>Pseudomonadati</taxon>
        <taxon>Verrucomicrobiota</taxon>
        <taxon>Verrucomicrobiia</taxon>
        <taxon>Verrucomicrobiales</taxon>
        <taxon>Verrucomicrobiaceae</taxon>
        <taxon>Prosthecobacter</taxon>
    </lineage>
</organism>
<dbReference type="EMBL" id="JACHIG010000003">
    <property type="protein sequence ID" value="MBB5032128.1"/>
    <property type="molecule type" value="Genomic_DNA"/>
</dbReference>
<dbReference type="GO" id="GO:0032259">
    <property type="term" value="P:methylation"/>
    <property type="evidence" value="ECO:0007669"/>
    <property type="project" value="UniProtKB-KW"/>
</dbReference>
<dbReference type="RefSeq" id="WP_184339068.1">
    <property type="nucleotide sequence ID" value="NZ_JACHIG010000003.1"/>
</dbReference>
<dbReference type="PROSITE" id="PS51679">
    <property type="entry name" value="SAM_MT_C5"/>
    <property type="match status" value="1"/>
</dbReference>
<proteinExistence type="inferred from homology"/>
<evidence type="ECO:0000256" key="6">
    <source>
        <dbReference type="PROSITE-ProRule" id="PRU01016"/>
    </source>
</evidence>
<evidence type="ECO:0000256" key="3">
    <source>
        <dbReference type="ARBA" id="ARBA00022691"/>
    </source>
</evidence>
<evidence type="ECO:0000256" key="7">
    <source>
        <dbReference type="RuleBase" id="RU000416"/>
    </source>
</evidence>
<dbReference type="Gene3D" id="3.40.50.150">
    <property type="entry name" value="Vaccinia Virus protein VP39"/>
    <property type="match status" value="1"/>
</dbReference>
<protein>
    <recommendedName>
        <fullName evidence="8">Cytosine-specific methyltransferase</fullName>
        <ecNumber evidence="8">2.1.1.37</ecNumber>
    </recommendedName>
</protein>
<dbReference type="PANTHER" id="PTHR10629:SF52">
    <property type="entry name" value="DNA (CYTOSINE-5)-METHYLTRANSFERASE 1"/>
    <property type="match status" value="1"/>
</dbReference>
<keyword evidence="4" id="KW-0680">Restriction system</keyword>
<keyword evidence="2 6" id="KW-0808">Transferase</keyword>
<dbReference type="Proteomes" id="UP000590740">
    <property type="component" value="Unassembled WGS sequence"/>
</dbReference>
<dbReference type="GO" id="GO:0003677">
    <property type="term" value="F:DNA binding"/>
    <property type="evidence" value="ECO:0007669"/>
    <property type="project" value="TreeGrafter"/>
</dbReference>
<evidence type="ECO:0000256" key="8">
    <source>
        <dbReference type="RuleBase" id="RU000417"/>
    </source>
</evidence>
<dbReference type="Gene3D" id="3.90.120.10">
    <property type="entry name" value="DNA Methylase, subunit A, domain 2"/>
    <property type="match status" value="1"/>
</dbReference>
<dbReference type="NCBIfam" id="TIGR00675">
    <property type="entry name" value="dcm"/>
    <property type="match status" value="1"/>
</dbReference>
<comment type="catalytic activity">
    <reaction evidence="5 8">
        <text>a 2'-deoxycytidine in DNA + S-adenosyl-L-methionine = a 5-methyl-2'-deoxycytidine in DNA + S-adenosyl-L-homocysteine + H(+)</text>
        <dbReference type="Rhea" id="RHEA:13681"/>
        <dbReference type="Rhea" id="RHEA-COMP:11369"/>
        <dbReference type="Rhea" id="RHEA-COMP:11370"/>
        <dbReference type="ChEBI" id="CHEBI:15378"/>
        <dbReference type="ChEBI" id="CHEBI:57856"/>
        <dbReference type="ChEBI" id="CHEBI:59789"/>
        <dbReference type="ChEBI" id="CHEBI:85452"/>
        <dbReference type="ChEBI" id="CHEBI:85454"/>
        <dbReference type="EC" id="2.1.1.37"/>
    </reaction>
</comment>
<sequence>MVQPSKSYTVAELFCGCGGFSHGFWRTGRFQTVLGNDVKKFALKTFEKNHSHGEHVPATILGDIRDVPDRKIKALITAKGIETLDCLIGGPPCQGFSQMRRTEARKDSEIVSFGGYNKLDQDPRNDLVLRFLEVAAALNPKVVVIENVPQFLSHYHDGKKGGIAQQVEEILIEMGYKVSCGILNAADYGVPQLRQRAVIVASRLGPLTLPVQTHGDPELLAGWNGQPWVTVQDAISDLPYDAPLHESLGGSKGGYTKKADNAFAKLMRTSKQFAYNHITRSYQRQVIEIIKEMRQGETWDDASARLQKRYEKLVANAVASGETEKQARKRLEAEGRIIPVFYKRYYWSAYTRLAWDRPALTITANANFLGSGRFTHPEMNRGITIREAARLQSFDDSFTFHTSDDEKRATDNLGVGLDMIGEAVPPLLARAIGNTVAVHLDEHI</sequence>
<evidence type="ECO:0000256" key="1">
    <source>
        <dbReference type="ARBA" id="ARBA00022603"/>
    </source>
</evidence>
<reference evidence="9 10" key="1">
    <citation type="submission" date="2020-08" db="EMBL/GenBank/DDBJ databases">
        <title>Genomic Encyclopedia of Type Strains, Phase IV (KMG-IV): sequencing the most valuable type-strain genomes for metagenomic binning, comparative biology and taxonomic classification.</title>
        <authorList>
            <person name="Goeker M."/>
        </authorList>
    </citation>
    <scope>NUCLEOTIDE SEQUENCE [LARGE SCALE GENOMIC DNA]</scope>
    <source>
        <strain evidence="9 10">DSM 12252</strain>
    </source>
</reference>
<dbReference type="GO" id="GO:0044027">
    <property type="term" value="P:negative regulation of gene expression via chromosomal CpG island methylation"/>
    <property type="evidence" value="ECO:0007669"/>
    <property type="project" value="TreeGrafter"/>
</dbReference>